<dbReference type="OrthoDB" id="10040207at2759"/>
<feature type="compositionally biased region" description="Polar residues" evidence="1">
    <location>
        <begin position="251"/>
        <end position="264"/>
    </location>
</feature>
<feature type="region of interest" description="Disordered" evidence="1">
    <location>
        <begin position="207"/>
        <end position="264"/>
    </location>
</feature>
<sequence>MAEHVPSQQPYNNTSRRKSHVRLNDQLIPKPTDINIAEKIRTTTLKEHPYSSHIPRFALFPSFSSPDDPETGVRAASRPFSKHFIPSSAPDVTILSKTIGGPYRHEVLETPVKPKKKTVTWTGVEGLLDHTKPLKGEKQVFYPTPPKTVLPNPKLREWDKSLSERTSNMLKNLERTHWLTSYQMQYTGSGPANPLKIDDFREKMSRHPAMNSHTAPLQERSYPVFVPSEPKQGRRRRQRNSCSPTADELLNTGTHLSSGSATIHQPQEITATHNETPDPDQTGCSEAAYAPISTAKLSQETLHKQQSQSSGGDGRGREKCRVQFNESLMKGYELQGSQEANVALMSNSEQPMDLCNRPHSQGGIEVNRERGLSVKNEPRGREEHFKAGRSLPNCYQPAITTGQTSVKPHAEFLTRAPEQEGLAEGRELLLTNPCILPRPPVLPGIQSVDRVSAPLSLQDLQDSFSKTEAHHSFNSSITRAAVDLRDNTVSGKKHNFYGINCCYIHG</sequence>
<dbReference type="CTD" id="136895"/>
<dbReference type="Pfam" id="PF15093">
    <property type="entry name" value="SPMIP4-like"/>
    <property type="match status" value="1"/>
</dbReference>
<evidence type="ECO:0000313" key="3">
    <source>
        <dbReference type="RefSeq" id="XP_028281067.1"/>
    </source>
</evidence>
<keyword evidence="2" id="KW-1185">Reference proteome</keyword>
<dbReference type="PANTHER" id="PTHR31393">
    <property type="entry name" value="C5ORF31"/>
    <property type="match status" value="1"/>
</dbReference>
<reference evidence="3" key="1">
    <citation type="submission" date="2025-08" db="UniProtKB">
        <authorList>
            <consortium name="RefSeq"/>
        </authorList>
    </citation>
    <scope>IDENTIFICATION</scope>
</reference>
<feature type="region of interest" description="Disordered" evidence="1">
    <location>
        <begin position="298"/>
        <end position="318"/>
    </location>
</feature>
<protein>
    <submittedName>
        <fullName evidence="3">Uncharacterized protein C7orf31</fullName>
    </submittedName>
</protein>
<dbReference type="InterPro" id="IPR027886">
    <property type="entry name" value="SPMIP4"/>
</dbReference>
<feature type="region of interest" description="Disordered" evidence="1">
    <location>
        <begin position="1"/>
        <end position="22"/>
    </location>
</feature>
<dbReference type="PANTHER" id="PTHR31393:SF2">
    <property type="entry name" value="CHROMOSOME 7 OPEN READING FRAME 31"/>
    <property type="match status" value="1"/>
</dbReference>
<dbReference type="GeneID" id="114448354"/>
<evidence type="ECO:0000313" key="2">
    <source>
        <dbReference type="Proteomes" id="UP000515145"/>
    </source>
</evidence>
<feature type="compositionally biased region" description="Polar residues" evidence="1">
    <location>
        <begin position="1"/>
        <end position="14"/>
    </location>
</feature>
<name>A0A6P7JWL3_9TELE</name>
<dbReference type="Proteomes" id="UP000515145">
    <property type="component" value="Chromosome 16"/>
</dbReference>
<proteinExistence type="predicted"/>
<organism evidence="2 3">
    <name type="scientific">Parambassis ranga</name>
    <name type="common">Indian glassy fish</name>
    <dbReference type="NCBI Taxonomy" id="210632"/>
    <lineage>
        <taxon>Eukaryota</taxon>
        <taxon>Metazoa</taxon>
        <taxon>Chordata</taxon>
        <taxon>Craniata</taxon>
        <taxon>Vertebrata</taxon>
        <taxon>Euteleostomi</taxon>
        <taxon>Actinopterygii</taxon>
        <taxon>Neopterygii</taxon>
        <taxon>Teleostei</taxon>
        <taxon>Neoteleostei</taxon>
        <taxon>Acanthomorphata</taxon>
        <taxon>Ovalentaria</taxon>
        <taxon>Ambassidae</taxon>
        <taxon>Parambassis</taxon>
    </lineage>
</organism>
<dbReference type="GO" id="GO:0005813">
    <property type="term" value="C:centrosome"/>
    <property type="evidence" value="ECO:0007669"/>
    <property type="project" value="TreeGrafter"/>
</dbReference>
<accession>A0A6P7JWL3</accession>
<dbReference type="InParanoid" id="A0A6P7JWL3"/>
<evidence type="ECO:0000256" key="1">
    <source>
        <dbReference type="SAM" id="MobiDB-lite"/>
    </source>
</evidence>
<dbReference type="RefSeq" id="XP_028281067.1">
    <property type="nucleotide sequence ID" value="XM_028425266.1"/>
</dbReference>
<gene>
    <name evidence="3" type="primary">spmip4</name>
</gene>
<dbReference type="AlphaFoldDB" id="A0A6P7JWL3"/>